<organism evidence="1 2">
    <name type="scientific">Paraconexibacter algicola</name>
    <dbReference type="NCBI Taxonomy" id="2133960"/>
    <lineage>
        <taxon>Bacteria</taxon>
        <taxon>Bacillati</taxon>
        <taxon>Actinomycetota</taxon>
        <taxon>Thermoleophilia</taxon>
        <taxon>Solirubrobacterales</taxon>
        <taxon>Paraconexibacteraceae</taxon>
        <taxon>Paraconexibacter</taxon>
    </lineage>
</organism>
<dbReference type="OrthoDB" id="8688459at2"/>
<keyword evidence="2" id="KW-1185">Reference proteome</keyword>
<sequence>MSTTRERITEYLEIDLDAERWHCRVCGQDLGDARGDYKRGLLLHDRDPREVYEAKIDAEYSYAPDPAWCRIVEYCCPGCGTQVEAEYLPPGHPLHRDIEIDLDWLKARREREGSVA</sequence>
<dbReference type="Pfam" id="PF08882">
    <property type="entry name" value="Acetone_carb_G"/>
    <property type="match status" value="1"/>
</dbReference>
<comment type="caution">
    <text evidence="1">The sequence shown here is derived from an EMBL/GenBank/DDBJ whole genome shotgun (WGS) entry which is preliminary data.</text>
</comment>
<evidence type="ECO:0000313" key="2">
    <source>
        <dbReference type="Proteomes" id="UP000240739"/>
    </source>
</evidence>
<gene>
    <name evidence="1" type="ORF">C7Y72_01660</name>
</gene>
<accession>A0A2T4UGV0</accession>
<protein>
    <submittedName>
        <fullName evidence="1">Acetophenone carboxylase</fullName>
    </submittedName>
</protein>
<dbReference type="RefSeq" id="WP_107566886.1">
    <property type="nucleotide sequence ID" value="NZ_PYYB01000001.1"/>
</dbReference>
<evidence type="ECO:0000313" key="1">
    <source>
        <dbReference type="EMBL" id="PTL58448.1"/>
    </source>
</evidence>
<dbReference type="InterPro" id="IPR016750">
    <property type="entry name" value="Aceto_COase_bsu/gsu"/>
</dbReference>
<dbReference type="AlphaFoldDB" id="A0A2T4UGV0"/>
<dbReference type="EMBL" id="PYYB01000001">
    <property type="protein sequence ID" value="PTL58448.1"/>
    <property type="molecule type" value="Genomic_DNA"/>
</dbReference>
<name>A0A2T4UGV0_9ACTN</name>
<reference evidence="1 2" key="1">
    <citation type="submission" date="2018-03" db="EMBL/GenBank/DDBJ databases">
        <title>Aquarubrobacter algicola gen. nov., sp. nov., a novel actinobacterium isolated from shallow eutrophic lake during the end of cyanobacterial harmful algal blooms.</title>
        <authorList>
            <person name="Chun S.J."/>
        </authorList>
    </citation>
    <scope>NUCLEOTIDE SEQUENCE [LARGE SCALE GENOMIC DNA]</scope>
    <source>
        <strain evidence="1 2">Seoho-28</strain>
    </source>
</reference>
<dbReference type="Proteomes" id="UP000240739">
    <property type="component" value="Unassembled WGS sequence"/>
</dbReference>
<proteinExistence type="predicted"/>